<name>A0A1V2IJ41_9ACTN</name>
<dbReference type="Proteomes" id="UP000188929">
    <property type="component" value="Unassembled WGS sequence"/>
</dbReference>
<comment type="cofactor">
    <cofactor evidence="1">
        <name>Mg(2+)</name>
        <dbReference type="ChEBI" id="CHEBI:18420"/>
    </cofactor>
</comment>
<gene>
    <name evidence="4" type="ORF">BL253_02355</name>
</gene>
<dbReference type="PROSITE" id="PS51462">
    <property type="entry name" value="NUDIX"/>
    <property type="match status" value="1"/>
</dbReference>
<dbReference type="RefSeq" id="WP_076813188.1">
    <property type="nucleotide sequence ID" value="NZ_MOMC01000006.1"/>
</dbReference>
<dbReference type="InterPro" id="IPR000086">
    <property type="entry name" value="NUDIX_hydrolase_dom"/>
</dbReference>
<dbReference type="Pfam" id="PF00293">
    <property type="entry name" value="NUDIX"/>
    <property type="match status" value="1"/>
</dbReference>
<dbReference type="Gene3D" id="3.90.79.10">
    <property type="entry name" value="Nucleoside Triphosphate Pyrophosphohydrolase"/>
    <property type="match status" value="1"/>
</dbReference>
<evidence type="ECO:0000313" key="5">
    <source>
        <dbReference type="Proteomes" id="UP000188929"/>
    </source>
</evidence>
<dbReference type="SUPFAM" id="SSF55811">
    <property type="entry name" value="Nudix"/>
    <property type="match status" value="1"/>
</dbReference>
<reference evidence="5" key="1">
    <citation type="submission" date="2016-10" db="EMBL/GenBank/DDBJ databases">
        <title>Frankia sp. NRRL B-16386 Genome sequencing.</title>
        <authorList>
            <person name="Ghodhbane-Gtari F."/>
            <person name="Swanson E."/>
            <person name="Gueddou A."/>
            <person name="Hezbri K."/>
            <person name="Ktari K."/>
            <person name="Nouioui I."/>
            <person name="Morris K."/>
            <person name="Simpson S."/>
            <person name="Abebe-Akele F."/>
            <person name="Thomas K."/>
            <person name="Gtari M."/>
            <person name="Tisa L.S."/>
        </authorList>
    </citation>
    <scope>NUCLEOTIDE SEQUENCE [LARGE SCALE GENOMIC DNA]</scope>
    <source>
        <strain evidence="5">NRRL B-16386</strain>
    </source>
</reference>
<comment type="caution">
    <text evidence="4">The sequence shown here is derived from an EMBL/GenBank/DDBJ whole genome shotgun (WGS) entry which is preliminary data.</text>
</comment>
<evidence type="ECO:0000313" key="4">
    <source>
        <dbReference type="EMBL" id="ONH33232.1"/>
    </source>
</evidence>
<dbReference type="STRING" id="1834516.BL253_02355"/>
<accession>A0A1V2IJ41</accession>
<dbReference type="PANTHER" id="PTHR43046">
    <property type="entry name" value="GDP-MANNOSE MANNOSYL HYDROLASE"/>
    <property type="match status" value="1"/>
</dbReference>
<dbReference type="AlphaFoldDB" id="A0A1V2IJ41"/>
<keyword evidence="5" id="KW-1185">Reference proteome</keyword>
<sequence length="146" mass="16134">MALARSEIDARLLVLYENRVLLASHRGQPWYFLPGGRVRPGETIEDALRREIDSQADLDVGALDFVGCIEQAYTEDSLAIHALTTVFTAPLPWAAQIISNDPGVHLASIAIEDLADLELRPAPLKDMIQRWAAGRPPLWRTTLPAV</sequence>
<proteinExistence type="predicted"/>
<dbReference type="EMBL" id="MOMC01000006">
    <property type="protein sequence ID" value="ONH33232.1"/>
    <property type="molecule type" value="Genomic_DNA"/>
</dbReference>
<organism evidence="4 5">
    <name type="scientific">Pseudofrankia asymbiotica</name>
    <dbReference type="NCBI Taxonomy" id="1834516"/>
    <lineage>
        <taxon>Bacteria</taxon>
        <taxon>Bacillati</taxon>
        <taxon>Actinomycetota</taxon>
        <taxon>Actinomycetes</taxon>
        <taxon>Frankiales</taxon>
        <taxon>Frankiaceae</taxon>
        <taxon>Pseudofrankia</taxon>
    </lineage>
</organism>
<dbReference type="PANTHER" id="PTHR43046:SF14">
    <property type="entry name" value="MUTT_NUDIX FAMILY PROTEIN"/>
    <property type="match status" value="1"/>
</dbReference>
<dbReference type="InterPro" id="IPR015797">
    <property type="entry name" value="NUDIX_hydrolase-like_dom_sf"/>
</dbReference>
<dbReference type="GO" id="GO:0016787">
    <property type="term" value="F:hydrolase activity"/>
    <property type="evidence" value="ECO:0007669"/>
    <property type="project" value="UniProtKB-KW"/>
</dbReference>
<keyword evidence="2 4" id="KW-0378">Hydrolase</keyword>
<evidence type="ECO:0000259" key="3">
    <source>
        <dbReference type="PROSITE" id="PS51462"/>
    </source>
</evidence>
<feature type="domain" description="Nudix hydrolase" evidence="3">
    <location>
        <begin position="1"/>
        <end position="134"/>
    </location>
</feature>
<evidence type="ECO:0000256" key="2">
    <source>
        <dbReference type="ARBA" id="ARBA00022801"/>
    </source>
</evidence>
<evidence type="ECO:0000256" key="1">
    <source>
        <dbReference type="ARBA" id="ARBA00001946"/>
    </source>
</evidence>
<dbReference type="OrthoDB" id="9804442at2"/>
<protein>
    <submittedName>
        <fullName evidence="4">NUDIX hydrolase</fullName>
    </submittedName>
</protein>